<feature type="region of interest" description="Disordered" evidence="1">
    <location>
        <begin position="24"/>
        <end position="55"/>
    </location>
</feature>
<dbReference type="EMBL" id="BAABAF010000012">
    <property type="protein sequence ID" value="GAA3776569.1"/>
    <property type="molecule type" value="Genomic_DNA"/>
</dbReference>
<sequence length="220" mass="25550">MSQFRYRCAERRLRAAAERAAAEVTQAKSRQRSRAWAAAHPEDVAERGRRWERQHRERRREISREYYVRNKEVIAARAKERRRLEPEGQAKWTRAYRDAHREEIAHKQHEKRKDPDVKRWHAEYDREWDRREGTCATYRSESTPMPSSPTVRMTQLGSTFELLLPTIGVSGIVSGSPGVGVGSARPLSNSLPLQLDLVGRSFLRCDEGQPAFSVRSLLQR</sequence>
<evidence type="ECO:0000256" key="1">
    <source>
        <dbReference type="SAM" id="MobiDB-lite"/>
    </source>
</evidence>
<name>A0ABP7GXI5_9MICO</name>
<gene>
    <name evidence="2" type="ORF">GCM10022240_30090</name>
</gene>
<organism evidence="2 3">
    <name type="scientific">Microbacterium kribbense</name>
    <dbReference type="NCBI Taxonomy" id="433645"/>
    <lineage>
        <taxon>Bacteria</taxon>
        <taxon>Bacillati</taxon>
        <taxon>Actinomycetota</taxon>
        <taxon>Actinomycetes</taxon>
        <taxon>Micrococcales</taxon>
        <taxon>Microbacteriaceae</taxon>
        <taxon>Microbacterium</taxon>
    </lineage>
</organism>
<accession>A0ABP7GXI5</accession>
<evidence type="ECO:0000313" key="2">
    <source>
        <dbReference type="EMBL" id="GAA3776569.1"/>
    </source>
</evidence>
<evidence type="ECO:0000313" key="3">
    <source>
        <dbReference type="Proteomes" id="UP001500540"/>
    </source>
</evidence>
<feature type="compositionally biased region" description="Basic and acidic residues" evidence="1">
    <location>
        <begin position="40"/>
        <end position="55"/>
    </location>
</feature>
<proteinExistence type="predicted"/>
<protein>
    <submittedName>
        <fullName evidence="2">Uncharacterized protein</fullName>
    </submittedName>
</protein>
<reference evidence="3" key="1">
    <citation type="journal article" date="2019" name="Int. J. Syst. Evol. Microbiol.">
        <title>The Global Catalogue of Microorganisms (GCM) 10K type strain sequencing project: providing services to taxonomists for standard genome sequencing and annotation.</title>
        <authorList>
            <consortium name="The Broad Institute Genomics Platform"/>
            <consortium name="The Broad Institute Genome Sequencing Center for Infectious Disease"/>
            <person name="Wu L."/>
            <person name="Ma J."/>
        </authorList>
    </citation>
    <scope>NUCLEOTIDE SEQUENCE [LARGE SCALE GENOMIC DNA]</scope>
    <source>
        <strain evidence="3">JCM 16950</strain>
    </source>
</reference>
<dbReference type="Proteomes" id="UP001500540">
    <property type="component" value="Unassembled WGS sequence"/>
</dbReference>
<dbReference type="RefSeq" id="WP_344785070.1">
    <property type="nucleotide sequence ID" value="NZ_BAABAF010000012.1"/>
</dbReference>
<keyword evidence="3" id="KW-1185">Reference proteome</keyword>
<comment type="caution">
    <text evidence="2">The sequence shown here is derived from an EMBL/GenBank/DDBJ whole genome shotgun (WGS) entry which is preliminary data.</text>
</comment>